<dbReference type="EMBL" id="SZOD01000351">
    <property type="protein sequence ID" value="TKI84058.1"/>
    <property type="molecule type" value="Genomic_DNA"/>
</dbReference>
<evidence type="ECO:0000256" key="6">
    <source>
        <dbReference type="RuleBase" id="RU003355"/>
    </source>
</evidence>
<evidence type="ECO:0000256" key="4">
    <source>
        <dbReference type="ARBA" id="ARBA00022825"/>
    </source>
</evidence>
<keyword evidence="4 5" id="KW-0720">Serine protease</keyword>
<organism evidence="8 9">
    <name type="scientific">Bacillus mycoides</name>
    <dbReference type="NCBI Taxonomy" id="1405"/>
    <lineage>
        <taxon>Bacteria</taxon>
        <taxon>Bacillati</taxon>
        <taxon>Bacillota</taxon>
        <taxon>Bacilli</taxon>
        <taxon>Bacillales</taxon>
        <taxon>Bacillaceae</taxon>
        <taxon>Bacillus</taxon>
        <taxon>Bacillus cereus group</taxon>
    </lineage>
</organism>
<dbReference type="InterPro" id="IPR000209">
    <property type="entry name" value="Peptidase_S8/S53_dom"/>
</dbReference>
<feature type="active site" description="Charge relay system" evidence="5">
    <location>
        <position position="49"/>
    </location>
</feature>
<keyword evidence="2 5" id="KW-0645">Protease</keyword>
<sequence>MITYRLIPYTVESTDEREDKIPPGVKKIKAPEVWDDSDQGDGIVVAILDTGCDKDHPDLKDRILGGKNTTKYGDPNDFSDLDVHGTHVAGTIAGNGTGIYGVAPKARLMIYRVFAQYPEGLGAANEDIVKAIDECIYWNKTHDSKDRIRIINMSLGGPNEDIYLHDAIKKATDAEIIVICAAGNEGKINDGGDSSPNKDEYGYPAKYPEVISVAATTLDKKFVAFSNTNIDNDLAAPGLGILSTFPTDKDADGHATLSGTSMAAPHVSGAAALIIKQCENDFGRTLTETEIYAQLIKRTVSIGLDRRIEGNGFLDLTEGYRTFPNKITDK</sequence>
<dbReference type="PANTHER" id="PTHR43399">
    <property type="entry name" value="SUBTILISIN-RELATED"/>
    <property type="match status" value="1"/>
</dbReference>
<evidence type="ECO:0000256" key="2">
    <source>
        <dbReference type="ARBA" id="ARBA00022670"/>
    </source>
</evidence>
<dbReference type="CDD" id="cd07477">
    <property type="entry name" value="Peptidases_S8_Subtilisin_subset"/>
    <property type="match status" value="1"/>
</dbReference>
<dbReference type="PROSITE" id="PS00136">
    <property type="entry name" value="SUBTILASE_ASP"/>
    <property type="match status" value="1"/>
</dbReference>
<proteinExistence type="inferred from homology"/>
<comment type="caution">
    <text evidence="8">The sequence shown here is derived from an EMBL/GenBank/DDBJ whole genome shotgun (WGS) entry which is preliminary data.</text>
</comment>
<dbReference type="InterPro" id="IPR036852">
    <property type="entry name" value="Peptidase_S8/S53_dom_sf"/>
</dbReference>
<evidence type="ECO:0000256" key="5">
    <source>
        <dbReference type="PROSITE-ProRule" id="PRU01240"/>
    </source>
</evidence>
<dbReference type="PROSITE" id="PS00138">
    <property type="entry name" value="SUBTILASE_SER"/>
    <property type="match status" value="1"/>
</dbReference>
<feature type="domain" description="Peptidase S8/S53" evidence="7">
    <location>
        <begin position="40"/>
        <end position="300"/>
    </location>
</feature>
<gene>
    <name evidence="8" type="ORF">FC701_15370</name>
</gene>
<dbReference type="PANTHER" id="PTHR43399:SF4">
    <property type="entry name" value="CELL WALL-ASSOCIATED PROTEASE"/>
    <property type="match status" value="1"/>
</dbReference>
<dbReference type="GO" id="GO:0004252">
    <property type="term" value="F:serine-type endopeptidase activity"/>
    <property type="evidence" value="ECO:0007669"/>
    <property type="project" value="UniProtKB-UniRule"/>
</dbReference>
<dbReference type="Gene3D" id="3.40.50.200">
    <property type="entry name" value="Peptidase S8/S53 domain"/>
    <property type="match status" value="1"/>
</dbReference>
<reference evidence="8 9" key="1">
    <citation type="journal article" date="2019" name="Environ. Microbiol.">
        <title>An active ?-lactamase is a part of an orchestrated cell wall stress resistance network of Bacillus subtilis and related rhizosphere species.</title>
        <authorList>
            <person name="Bucher T."/>
            <person name="Keren-Paz A."/>
            <person name="Hausser J."/>
            <person name="Olender T."/>
            <person name="Cytryn E."/>
            <person name="Kolodkin-Gal I."/>
        </authorList>
    </citation>
    <scope>NUCLEOTIDE SEQUENCE [LARGE SCALE GENOMIC DNA]</scope>
    <source>
        <strain evidence="8 9">I186</strain>
    </source>
</reference>
<dbReference type="SUPFAM" id="SSF52743">
    <property type="entry name" value="Subtilisin-like"/>
    <property type="match status" value="1"/>
</dbReference>
<evidence type="ECO:0000313" key="8">
    <source>
        <dbReference type="EMBL" id="TKI84058.1"/>
    </source>
</evidence>
<dbReference type="RefSeq" id="WP_137057971.1">
    <property type="nucleotide sequence ID" value="NZ_SZOD01000351.1"/>
</dbReference>
<protein>
    <submittedName>
        <fullName evidence="8">Serine protease</fullName>
    </submittedName>
</protein>
<dbReference type="PROSITE" id="PS00137">
    <property type="entry name" value="SUBTILASE_HIS"/>
    <property type="match status" value="1"/>
</dbReference>
<evidence type="ECO:0000259" key="7">
    <source>
        <dbReference type="Pfam" id="PF00082"/>
    </source>
</evidence>
<dbReference type="InterPro" id="IPR023827">
    <property type="entry name" value="Peptidase_S8_Asp-AS"/>
</dbReference>
<name>A0A4U3A934_BACMY</name>
<accession>A0A4U3A934</accession>
<evidence type="ECO:0000313" key="9">
    <source>
        <dbReference type="Proteomes" id="UP000305524"/>
    </source>
</evidence>
<evidence type="ECO:0000256" key="3">
    <source>
        <dbReference type="ARBA" id="ARBA00022801"/>
    </source>
</evidence>
<dbReference type="InterPro" id="IPR023828">
    <property type="entry name" value="Peptidase_S8_Ser-AS"/>
</dbReference>
<feature type="active site" description="Charge relay system" evidence="5">
    <location>
        <position position="84"/>
    </location>
</feature>
<dbReference type="InterPro" id="IPR015500">
    <property type="entry name" value="Peptidase_S8_subtilisin-rel"/>
</dbReference>
<dbReference type="AlphaFoldDB" id="A0A4U3A934"/>
<dbReference type="PRINTS" id="PR00723">
    <property type="entry name" value="SUBTILISIN"/>
</dbReference>
<dbReference type="InterPro" id="IPR034202">
    <property type="entry name" value="Subtilisin_Carlsberg-like"/>
</dbReference>
<comment type="similarity">
    <text evidence="1 5 6">Belongs to the peptidase S8 family.</text>
</comment>
<dbReference type="InterPro" id="IPR022398">
    <property type="entry name" value="Peptidase_S8_His-AS"/>
</dbReference>
<keyword evidence="3 5" id="KW-0378">Hydrolase</keyword>
<dbReference type="PROSITE" id="PS51892">
    <property type="entry name" value="SUBTILASE"/>
    <property type="match status" value="1"/>
</dbReference>
<dbReference type="Proteomes" id="UP000305524">
    <property type="component" value="Unassembled WGS sequence"/>
</dbReference>
<evidence type="ECO:0000256" key="1">
    <source>
        <dbReference type="ARBA" id="ARBA00011073"/>
    </source>
</evidence>
<dbReference type="GO" id="GO:0006508">
    <property type="term" value="P:proteolysis"/>
    <property type="evidence" value="ECO:0007669"/>
    <property type="project" value="UniProtKB-KW"/>
</dbReference>
<feature type="active site" description="Charge relay system" evidence="5">
    <location>
        <position position="261"/>
    </location>
</feature>
<dbReference type="InterPro" id="IPR051048">
    <property type="entry name" value="Peptidase_S8/S53_subtilisin"/>
</dbReference>
<dbReference type="Pfam" id="PF00082">
    <property type="entry name" value="Peptidase_S8"/>
    <property type="match status" value="1"/>
</dbReference>